<keyword evidence="3" id="KW-1185">Reference proteome</keyword>
<name>A0A1B7N8M3_9AGAM</name>
<gene>
    <name evidence="2" type="ORF">K503DRAFT_527116</name>
</gene>
<feature type="transmembrane region" description="Helical" evidence="1">
    <location>
        <begin position="18"/>
        <end position="38"/>
    </location>
</feature>
<feature type="transmembrane region" description="Helical" evidence="1">
    <location>
        <begin position="50"/>
        <end position="71"/>
    </location>
</feature>
<protein>
    <submittedName>
        <fullName evidence="2">Uncharacterized protein</fullName>
    </submittedName>
</protein>
<organism evidence="2 3">
    <name type="scientific">Rhizopogon vinicolor AM-OR11-026</name>
    <dbReference type="NCBI Taxonomy" id="1314800"/>
    <lineage>
        <taxon>Eukaryota</taxon>
        <taxon>Fungi</taxon>
        <taxon>Dikarya</taxon>
        <taxon>Basidiomycota</taxon>
        <taxon>Agaricomycotina</taxon>
        <taxon>Agaricomycetes</taxon>
        <taxon>Agaricomycetidae</taxon>
        <taxon>Boletales</taxon>
        <taxon>Suillineae</taxon>
        <taxon>Rhizopogonaceae</taxon>
        <taxon>Rhizopogon</taxon>
    </lineage>
</organism>
<dbReference type="Proteomes" id="UP000092154">
    <property type="component" value="Unassembled WGS sequence"/>
</dbReference>
<accession>A0A1B7N8M3</accession>
<sequence length="82" mass="9166">MGMASCRDSSVSAVSRHAIALGIVWHMTHVVQVSLHLLSCNFIPRSFHLLSVLLVLSYMFMVYVISANLYVSSYLVTHTSEH</sequence>
<keyword evidence="1" id="KW-0812">Transmembrane</keyword>
<keyword evidence="1" id="KW-0472">Membrane</keyword>
<reference evidence="2 3" key="1">
    <citation type="submission" date="2016-06" db="EMBL/GenBank/DDBJ databases">
        <title>Comparative genomics of the ectomycorrhizal sister species Rhizopogon vinicolor and Rhizopogon vesiculosus (Basidiomycota: Boletales) reveals a divergence of the mating type B locus.</title>
        <authorList>
            <consortium name="DOE Joint Genome Institute"/>
            <person name="Mujic A.B."/>
            <person name="Kuo A."/>
            <person name="Tritt A."/>
            <person name="Lipzen A."/>
            <person name="Chen C."/>
            <person name="Johnson J."/>
            <person name="Sharma A."/>
            <person name="Barry K."/>
            <person name="Grigoriev I.V."/>
            <person name="Spatafora J.W."/>
        </authorList>
    </citation>
    <scope>NUCLEOTIDE SEQUENCE [LARGE SCALE GENOMIC DNA]</scope>
    <source>
        <strain evidence="2 3">AM-OR11-026</strain>
    </source>
</reference>
<evidence type="ECO:0000256" key="1">
    <source>
        <dbReference type="SAM" id="Phobius"/>
    </source>
</evidence>
<evidence type="ECO:0000313" key="2">
    <source>
        <dbReference type="EMBL" id="OAX41197.1"/>
    </source>
</evidence>
<dbReference type="InParanoid" id="A0A1B7N8M3"/>
<proteinExistence type="predicted"/>
<dbReference type="AlphaFoldDB" id="A0A1B7N8M3"/>
<dbReference type="EMBL" id="KV448187">
    <property type="protein sequence ID" value="OAX41197.1"/>
    <property type="molecule type" value="Genomic_DNA"/>
</dbReference>
<keyword evidence="1" id="KW-1133">Transmembrane helix</keyword>
<evidence type="ECO:0000313" key="3">
    <source>
        <dbReference type="Proteomes" id="UP000092154"/>
    </source>
</evidence>